<comment type="caution">
    <text evidence="2">The sequence shown here is derived from an EMBL/GenBank/DDBJ whole genome shotgun (WGS) entry which is preliminary data.</text>
</comment>
<evidence type="ECO:0000313" key="3">
    <source>
        <dbReference type="Proteomes" id="UP000680304"/>
    </source>
</evidence>
<evidence type="ECO:0000256" key="1">
    <source>
        <dbReference type="SAM" id="Phobius"/>
    </source>
</evidence>
<accession>A0ABQ4N815</accession>
<dbReference type="RefSeq" id="WP_213529080.1">
    <property type="nucleotide sequence ID" value="NZ_BOVJ01000088.1"/>
</dbReference>
<keyword evidence="1" id="KW-0812">Transmembrane</keyword>
<evidence type="ECO:0008006" key="4">
    <source>
        <dbReference type="Google" id="ProtNLM"/>
    </source>
</evidence>
<protein>
    <recommendedName>
        <fullName evidence="4">MotA/TolQ/ExbB proton channel domain-containing protein</fullName>
    </recommendedName>
</protein>
<proteinExistence type="predicted"/>
<keyword evidence="1" id="KW-0472">Membrane</keyword>
<gene>
    <name evidence="2" type="ORF">PACILC2_28780</name>
</gene>
<keyword evidence="1" id="KW-1133">Transmembrane helix</keyword>
<feature type="transmembrane region" description="Helical" evidence="1">
    <location>
        <begin position="29"/>
        <end position="57"/>
    </location>
</feature>
<reference evidence="2 3" key="1">
    <citation type="submission" date="2021-04" db="EMBL/GenBank/DDBJ databases">
        <title>Draft genome sequence of Paenibacillus cisolokensis, LC2-13A.</title>
        <authorList>
            <person name="Uke A."/>
            <person name="Chhe C."/>
            <person name="Baramee S."/>
            <person name="Kosugi A."/>
        </authorList>
    </citation>
    <scope>NUCLEOTIDE SEQUENCE [LARGE SCALE GENOMIC DNA]</scope>
    <source>
        <strain evidence="2 3">LC2-13A</strain>
    </source>
</reference>
<organism evidence="2 3">
    <name type="scientific">Paenibacillus cisolokensis</name>
    <dbReference type="NCBI Taxonomy" id="1658519"/>
    <lineage>
        <taxon>Bacteria</taxon>
        <taxon>Bacillati</taxon>
        <taxon>Bacillota</taxon>
        <taxon>Bacilli</taxon>
        <taxon>Bacillales</taxon>
        <taxon>Paenibacillaceae</taxon>
        <taxon>Paenibacillus</taxon>
    </lineage>
</organism>
<dbReference type="Proteomes" id="UP000680304">
    <property type="component" value="Unassembled WGS sequence"/>
</dbReference>
<sequence>MAVIIVAGMMSAGEVIDDATNGAEQAGAIIGAGLGVTMLIVIWFIIMVIALILGFFLKKSSIVEKGPTGQLAAQQPVTP</sequence>
<dbReference type="EMBL" id="BOVJ01000088">
    <property type="protein sequence ID" value="GIQ64310.1"/>
    <property type="molecule type" value="Genomic_DNA"/>
</dbReference>
<keyword evidence="3" id="KW-1185">Reference proteome</keyword>
<name>A0ABQ4N815_9BACL</name>
<evidence type="ECO:0000313" key="2">
    <source>
        <dbReference type="EMBL" id="GIQ64310.1"/>
    </source>
</evidence>